<keyword evidence="3" id="KW-1185">Reference proteome</keyword>
<dbReference type="Pfam" id="PF05193">
    <property type="entry name" value="Peptidase_M16_C"/>
    <property type="match status" value="1"/>
</dbReference>
<feature type="domain" description="Peptidase M16 C-terminal" evidence="1">
    <location>
        <begin position="183"/>
        <end position="357"/>
    </location>
</feature>
<dbReference type="InterPro" id="IPR007863">
    <property type="entry name" value="Peptidase_M16_C"/>
</dbReference>
<organism evidence="2 3">
    <name type="scientific">Paraflavisolibacter caeni</name>
    <dbReference type="NCBI Taxonomy" id="2982496"/>
    <lineage>
        <taxon>Bacteria</taxon>
        <taxon>Pseudomonadati</taxon>
        <taxon>Bacteroidota</taxon>
        <taxon>Chitinophagia</taxon>
        <taxon>Chitinophagales</taxon>
        <taxon>Chitinophagaceae</taxon>
        <taxon>Paraflavisolibacter</taxon>
    </lineage>
</organism>
<dbReference type="InterPro" id="IPR011249">
    <property type="entry name" value="Metalloenz_LuxS/M16"/>
</dbReference>
<evidence type="ECO:0000313" key="2">
    <source>
        <dbReference type="EMBL" id="MCU7550668.1"/>
    </source>
</evidence>
<dbReference type="InterPro" id="IPR050361">
    <property type="entry name" value="MPP/UQCRC_Complex"/>
</dbReference>
<dbReference type="Proteomes" id="UP001155483">
    <property type="component" value="Unassembled WGS sequence"/>
</dbReference>
<reference evidence="2" key="1">
    <citation type="submission" date="2022-09" db="EMBL/GenBank/DDBJ databases">
        <authorList>
            <person name="Yuan C."/>
            <person name="Ke Z."/>
        </authorList>
    </citation>
    <scope>NUCLEOTIDE SEQUENCE</scope>
    <source>
        <strain evidence="2">LB-8</strain>
    </source>
</reference>
<proteinExistence type="predicted"/>
<comment type="caution">
    <text evidence="2">The sequence shown here is derived from an EMBL/GenBank/DDBJ whole genome shotgun (WGS) entry which is preliminary data.</text>
</comment>
<reference evidence="2" key="2">
    <citation type="submission" date="2023-04" db="EMBL/GenBank/DDBJ databases">
        <title>Paracnuella aquatica gen. nov., sp. nov., a member of the family Chitinophagaceae isolated from a hot spring.</title>
        <authorList>
            <person name="Wang C."/>
        </authorList>
    </citation>
    <scope>NUCLEOTIDE SEQUENCE</scope>
    <source>
        <strain evidence="2">LB-8</strain>
    </source>
</reference>
<dbReference type="AlphaFoldDB" id="A0A9X2Y057"/>
<dbReference type="Gene3D" id="3.30.830.10">
    <property type="entry name" value="Metalloenzyme, LuxS/M16 peptidase-like"/>
    <property type="match status" value="2"/>
</dbReference>
<name>A0A9X2Y057_9BACT</name>
<dbReference type="PANTHER" id="PTHR11851:SF224">
    <property type="entry name" value="PROCESSING PROTEASE"/>
    <property type="match status" value="1"/>
</dbReference>
<sequence length="424" mass="49155">MLNRKQPPVIKDAVEFDLKLKPYEKHVLNNGVEVYAVDAGTEEVLQVEWVFYAGNWFEKKNLIAASANFLLKNGTSQKSAFQINEHFEFYGSYLNRHCYNETATLSLHCLSKHLEELLPVVKELIVDSVFPEEEINIYKQNMKQRLNVNLKKSDFVAGRLIDAYLFGEHHPYGRYSHFEDFDNVSREQIQEFYQQYYQNGKMILFVAGKLPSNTIELLNKYFGDLKNGQVELFDHQSQAAAEKKYRVTNDPNGVQGAIRMASPFPNRHHPDFMKVQVLNNVLGGFFGSRLMSNIREDKGYTYGIHSYLQNHIQQSAWMISTEAGRDVCEATIVEVYKEMEDLRNEPIDDEELLLVRNYMMGSILGDLDGPFHIISRWKNIILNGLDESFFYKQIQTIKTVSAEELQQLANKYLAPEHFYELVVV</sequence>
<dbReference type="EMBL" id="JAOTIF010000014">
    <property type="protein sequence ID" value="MCU7550668.1"/>
    <property type="molecule type" value="Genomic_DNA"/>
</dbReference>
<dbReference type="RefSeq" id="WP_279298107.1">
    <property type="nucleotide sequence ID" value="NZ_JAOTIF010000014.1"/>
</dbReference>
<evidence type="ECO:0000259" key="1">
    <source>
        <dbReference type="Pfam" id="PF05193"/>
    </source>
</evidence>
<gene>
    <name evidence="2" type="ORF">OCK74_16230</name>
</gene>
<dbReference type="SUPFAM" id="SSF63411">
    <property type="entry name" value="LuxS/MPP-like metallohydrolase"/>
    <property type="match status" value="2"/>
</dbReference>
<accession>A0A9X2Y057</accession>
<evidence type="ECO:0000313" key="3">
    <source>
        <dbReference type="Proteomes" id="UP001155483"/>
    </source>
</evidence>
<dbReference type="GO" id="GO:0046872">
    <property type="term" value="F:metal ion binding"/>
    <property type="evidence" value="ECO:0007669"/>
    <property type="project" value="InterPro"/>
</dbReference>
<dbReference type="PANTHER" id="PTHR11851">
    <property type="entry name" value="METALLOPROTEASE"/>
    <property type="match status" value="1"/>
</dbReference>
<protein>
    <submittedName>
        <fullName evidence="2">Insulinase family protein</fullName>
    </submittedName>
</protein>